<keyword evidence="2 10" id="KW-0963">Cytoplasm</keyword>
<evidence type="ECO:0000256" key="8">
    <source>
        <dbReference type="ARBA" id="ARBA00022958"/>
    </source>
</evidence>
<dbReference type="GO" id="GO:0003924">
    <property type="term" value="F:GTPase activity"/>
    <property type="evidence" value="ECO:0007669"/>
    <property type="project" value="UniProtKB-UniRule"/>
</dbReference>
<feature type="binding site" evidence="10">
    <location>
        <position position="231"/>
    </location>
    <ligand>
        <name>K(+)</name>
        <dbReference type="ChEBI" id="CHEBI:29103"/>
    </ligand>
</feature>
<dbReference type="PANTHER" id="PTHR42714:SF2">
    <property type="entry name" value="TRNA MODIFICATION GTPASE GTPBP3, MITOCHONDRIAL"/>
    <property type="match status" value="1"/>
</dbReference>
<comment type="function">
    <text evidence="10">Exhibits a very high intrinsic GTPase hydrolysis rate. Involved in the addition of a carboxymethylaminomethyl (cmnm) group at the wobble position (U34) of certain tRNAs, forming tRNA-cmnm(5)s(2)U34.</text>
</comment>
<dbReference type="InterPro" id="IPR006073">
    <property type="entry name" value="GTP-bd"/>
</dbReference>
<dbReference type="KEGG" id="emar:D1013_13880"/>
<keyword evidence="5 10" id="KW-0547">Nucleotide-binding</keyword>
<dbReference type="InterPro" id="IPR004520">
    <property type="entry name" value="GTPase_MnmE"/>
</dbReference>
<dbReference type="EC" id="3.6.-.-" evidence="10"/>
<dbReference type="HAMAP" id="MF_00379">
    <property type="entry name" value="GTPase_MnmE"/>
    <property type="match status" value="1"/>
</dbReference>
<dbReference type="CDD" id="cd14858">
    <property type="entry name" value="TrmE_N"/>
    <property type="match status" value="1"/>
</dbReference>
<dbReference type="FunFam" id="3.40.50.300:FF:001376">
    <property type="entry name" value="tRNA modification GTPase MnmE"/>
    <property type="match status" value="1"/>
</dbReference>
<dbReference type="PROSITE" id="PS51709">
    <property type="entry name" value="G_TRME"/>
    <property type="match status" value="1"/>
</dbReference>
<dbReference type="CDD" id="cd04164">
    <property type="entry name" value="trmE"/>
    <property type="match status" value="1"/>
</dbReference>
<dbReference type="InterPro" id="IPR025867">
    <property type="entry name" value="MnmE_helical"/>
</dbReference>
<dbReference type="AlphaFoldDB" id="A0A3G2L889"/>
<comment type="cofactor">
    <cofactor evidence="10">
        <name>K(+)</name>
        <dbReference type="ChEBI" id="CHEBI:29103"/>
    </cofactor>
    <text evidence="10">Binds 1 potassium ion per subunit.</text>
</comment>
<dbReference type="NCBIfam" id="TIGR00450">
    <property type="entry name" value="mnmE_trmE_thdF"/>
    <property type="match status" value="1"/>
</dbReference>
<gene>
    <name evidence="10 13" type="primary">mnmE</name>
    <name evidence="10" type="synonym">trmE</name>
    <name evidence="13" type="ORF">D1013_13880</name>
</gene>
<dbReference type="EMBL" id="CP032050">
    <property type="protein sequence ID" value="AYN68391.1"/>
    <property type="molecule type" value="Genomic_DNA"/>
</dbReference>
<keyword evidence="3 10" id="KW-0819">tRNA processing</keyword>
<dbReference type="OrthoDB" id="9805918at2"/>
<dbReference type="RefSeq" id="WP_121849404.1">
    <property type="nucleotide sequence ID" value="NZ_CP032050.1"/>
</dbReference>
<dbReference type="InterPro" id="IPR027368">
    <property type="entry name" value="MnmE_dom2"/>
</dbReference>
<evidence type="ECO:0000313" key="14">
    <source>
        <dbReference type="Proteomes" id="UP000276309"/>
    </source>
</evidence>
<feature type="binding site" evidence="10">
    <location>
        <position position="252"/>
    </location>
    <ligand>
        <name>K(+)</name>
        <dbReference type="ChEBI" id="CHEBI:29103"/>
    </ligand>
</feature>
<keyword evidence="6 10" id="KW-0378">Hydrolase</keyword>
<evidence type="ECO:0000256" key="4">
    <source>
        <dbReference type="ARBA" id="ARBA00022723"/>
    </source>
</evidence>
<dbReference type="GO" id="GO:0046872">
    <property type="term" value="F:metal ion binding"/>
    <property type="evidence" value="ECO:0007669"/>
    <property type="project" value="UniProtKB-KW"/>
</dbReference>
<evidence type="ECO:0000256" key="6">
    <source>
        <dbReference type="ARBA" id="ARBA00022801"/>
    </source>
</evidence>
<dbReference type="InterPro" id="IPR005225">
    <property type="entry name" value="Small_GTP-bd"/>
</dbReference>
<dbReference type="Gene3D" id="3.40.50.300">
    <property type="entry name" value="P-loop containing nucleotide triphosphate hydrolases"/>
    <property type="match status" value="1"/>
</dbReference>
<evidence type="ECO:0000259" key="12">
    <source>
        <dbReference type="PROSITE" id="PS51709"/>
    </source>
</evidence>
<feature type="binding site" evidence="10">
    <location>
        <position position="256"/>
    </location>
    <ligand>
        <name>Mg(2+)</name>
        <dbReference type="ChEBI" id="CHEBI:18420"/>
    </ligand>
</feature>
<dbReference type="InterPro" id="IPR027266">
    <property type="entry name" value="TrmE/GcvT-like"/>
</dbReference>
<dbReference type="NCBIfam" id="TIGR00231">
    <property type="entry name" value="small_GTP"/>
    <property type="match status" value="1"/>
</dbReference>
<organism evidence="13 14">
    <name type="scientific">Euzebyella marina</name>
    <dbReference type="NCBI Taxonomy" id="1761453"/>
    <lineage>
        <taxon>Bacteria</taxon>
        <taxon>Pseudomonadati</taxon>
        <taxon>Bacteroidota</taxon>
        <taxon>Flavobacteriia</taxon>
        <taxon>Flavobacteriales</taxon>
        <taxon>Flavobacteriaceae</taxon>
        <taxon>Euzebyella</taxon>
    </lineage>
</organism>
<dbReference type="Pfam" id="PF12631">
    <property type="entry name" value="MnmE_helical"/>
    <property type="match status" value="1"/>
</dbReference>
<keyword evidence="14" id="KW-1185">Reference proteome</keyword>
<dbReference type="Pfam" id="PF10396">
    <property type="entry name" value="TrmE_N"/>
    <property type="match status" value="1"/>
</dbReference>
<dbReference type="InterPro" id="IPR003593">
    <property type="entry name" value="AAA+_ATPase"/>
</dbReference>
<dbReference type="GO" id="GO:0002098">
    <property type="term" value="P:tRNA wobble uridine modification"/>
    <property type="evidence" value="ECO:0007669"/>
    <property type="project" value="TreeGrafter"/>
</dbReference>
<dbReference type="GO" id="GO:0005525">
    <property type="term" value="F:GTP binding"/>
    <property type="evidence" value="ECO:0007669"/>
    <property type="project" value="UniProtKB-UniRule"/>
</dbReference>
<dbReference type="GO" id="GO:0005829">
    <property type="term" value="C:cytosol"/>
    <property type="evidence" value="ECO:0007669"/>
    <property type="project" value="TreeGrafter"/>
</dbReference>
<evidence type="ECO:0000256" key="2">
    <source>
        <dbReference type="ARBA" id="ARBA00022490"/>
    </source>
</evidence>
<comment type="subcellular location">
    <subcellularLocation>
        <location evidence="10">Cytoplasm</location>
    </subcellularLocation>
</comment>
<keyword evidence="8 10" id="KW-0630">Potassium</keyword>
<dbReference type="SUPFAM" id="SSF52540">
    <property type="entry name" value="P-loop containing nucleoside triphosphate hydrolases"/>
    <property type="match status" value="1"/>
</dbReference>
<dbReference type="PANTHER" id="PTHR42714">
    <property type="entry name" value="TRNA MODIFICATION GTPASE GTPBP3"/>
    <property type="match status" value="1"/>
</dbReference>
<evidence type="ECO:0000256" key="9">
    <source>
        <dbReference type="ARBA" id="ARBA00023134"/>
    </source>
</evidence>
<dbReference type="SMART" id="SM00382">
    <property type="entry name" value="AAA"/>
    <property type="match status" value="1"/>
</dbReference>
<feature type="binding site" evidence="10">
    <location>
        <position position="255"/>
    </location>
    <ligand>
        <name>K(+)</name>
        <dbReference type="ChEBI" id="CHEBI:29103"/>
    </ligand>
</feature>
<feature type="domain" description="TrmE-type G" evidence="12">
    <location>
        <begin position="221"/>
        <end position="392"/>
    </location>
</feature>
<feature type="binding site" evidence="10">
    <location>
        <position position="125"/>
    </location>
    <ligand>
        <name>(6S)-5-formyl-5,6,7,8-tetrahydrofolate</name>
        <dbReference type="ChEBI" id="CHEBI:57457"/>
    </ligand>
</feature>
<feature type="binding site" evidence="10">
    <location>
        <position position="23"/>
    </location>
    <ligand>
        <name>(6S)-5-formyl-5,6,7,8-tetrahydrofolate</name>
        <dbReference type="ChEBI" id="CHEBI:57457"/>
    </ligand>
</feature>
<name>A0A3G2L889_9FLAO</name>
<dbReference type="InterPro" id="IPR018948">
    <property type="entry name" value="GTP-bd_TrmE_N"/>
</dbReference>
<keyword evidence="9 10" id="KW-0342">GTP-binding</keyword>
<accession>A0A3G2L889</accession>
<evidence type="ECO:0000256" key="7">
    <source>
        <dbReference type="ARBA" id="ARBA00022842"/>
    </source>
</evidence>
<protein>
    <recommendedName>
        <fullName evidence="10">tRNA modification GTPase MnmE</fullName>
        <ecNumber evidence="10">3.6.-.-</ecNumber>
    </recommendedName>
</protein>
<dbReference type="PRINTS" id="PR00449">
    <property type="entry name" value="RASTRNSFRMNG"/>
</dbReference>
<dbReference type="InterPro" id="IPR027417">
    <property type="entry name" value="P-loop_NTPase"/>
</dbReference>
<dbReference type="Pfam" id="PF01926">
    <property type="entry name" value="MMR_HSR1"/>
    <property type="match status" value="1"/>
</dbReference>
<comment type="similarity">
    <text evidence="1 10 11">Belongs to the TRAFAC class TrmE-Era-EngA-EngB-Septin-like GTPase superfamily. TrmE GTPase family.</text>
</comment>
<dbReference type="GO" id="GO:0030488">
    <property type="term" value="P:tRNA methylation"/>
    <property type="evidence" value="ECO:0007669"/>
    <property type="project" value="TreeGrafter"/>
</dbReference>
<evidence type="ECO:0000256" key="10">
    <source>
        <dbReference type="HAMAP-Rule" id="MF_00379"/>
    </source>
</evidence>
<comment type="subunit">
    <text evidence="10">Homodimer. Heterotetramer of two MnmE and two MnmG subunits.</text>
</comment>
<evidence type="ECO:0000256" key="5">
    <source>
        <dbReference type="ARBA" id="ARBA00022741"/>
    </source>
</evidence>
<dbReference type="Gene3D" id="3.30.1360.120">
    <property type="entry name" value="Probable tRNA modification gtpase trme, domain 1"/>
    <property type="match status" value="1"/>
</dbReference>
<dbReference type="Gene3D" id="1.20.120.430">
    <property type="entry name" value="tRNA modification GTPase MnmE domain 2"/>
    <property type="match status" value="1"/>
</dbReference>
<feature type="binding site" evidence="10">
    <location>
        <begin position="250"/>
        <end position="256"/>
    </location>
    <ligand>
        <name>GTP</name>
        <dbReference type="ChEBI" id="CHEBI:37565"/>
    </ligand>
</feature>
<dbReference type="Proteomes" id="UP000276309">
    <property type="component" value="Chromosome"/>
</dbReference>
<feature type="binding site" evidence="10">
    <location>
        <position position="235"/>
    </location>
    <ligand>
        <name>Mg(2+)</name>
        <dbReference type="ChEBI" id="CHEBI:18420"/>
    </ligand>
</feature>
<proteinExistence type="inferred from homology"/>
<feature type="binding site" evidence="10">
    <location>
        <position position="470"/>
    </location>
    <ligand>
        <name>(6S)-5-formyl-5,6,7,8-tetrahydrofolate</name>
        <dbReference type="ChEBI" id="CHEBI:57457"/>
    </ligand>
</feature>
<evidence type="ECO:0000256" key="1">
    <source>
        <dbReference type="ARBA" id="ARBA00011043"/>
    </source>
</evidence>
<dbReference type="GO" id="GO:0042802">
    <property type="term" value="F:identical protein binding"/>
    <property type="evidence" value="ECO:0007669"/>
    <property type="project" value="UniProtKB-ARBA"/>
</dbReference>
<dbReference type="NCBIfam" id="NF003661">
    <property type="entry name" value="PRK05291.1-3"/>
    <property type="match status" value="1"/>
</dbReference>
<reference evidence="13 14" key="1">
    <citation type="submission" date="2018-08" db="EMBL/GenBank/DDBJ databases">
        <title>The reduced genetic potential of extracellular carbohydrate catabolism in Euzebyella marina RN62, a Flavobacteriia bacterium isolated from the hadal water.</title>
        <authorList>
            <person name="Xue C."/>
        </authorList>
    </citation>
    <scope>NUCLEOTIDE SEQUENCE [LARGE SCALE GENOMIC DNA]</scope>
    <source>
        <strain evidence="13 14">RN62</strain>
    </source>
</reference>
<evidence type="ECO:0000256" key="11">
    <source>
        <dbReference type="RuleBase" id="RU003313"/>
    </source>
</evidence>
<feature type="binding site" evidence="10">
    <location>
        <position position="86"/>
    </location>
    <ligand>
        <name>(6S)-5-formyl-5,6,7,8-tetrahydrofolate</name>
        <dbReference type="ChEBI" id="CHEBI:57457"/>
    </ligand>
</feature>
<keyword evidence="4 10" id="KW-0479">Metal-binding</keyword>
<keyword evidence="7 10" id="KW-0460">Magnesium</keyword>
<sequence length="470" mass="51525">MVTDDTIIALATPSGAGAIAVIRVSGKNAVKITAPLFQSSFGKNLMEQPSHTIRLGHIVEDGKILDEVLVSVFKAPHSYTGENVVEISCHGSNYIQQQIIQLFLRNGCRTAQPGEFTLRAFLNGKMDLSQAEAVADLIASDNAASHEIAIQQMRGGFSNEIAELRTELLNFASLIELELDFSEEDVEFADRTQFKNLLARIREVLKRLIASFAMGNVIKNGIPIAIVGEPNVGKSTLLNALLNEERALVSDIAGTTRDTVEDEIAIGGIGFRFIDTAGIRETEDVVEGMGIQRTFEKIEKSQVTLFLIDSLQILTSSERQESLIGSLKKIKMDHPQKPIVVVANKKDQLSEEQNDAITQMLDQIDGITFQILSAKTKVGVEELKDTLLSFVNTGALRNNETIVTNSRHYDSLIKALEEIEKIQLGMDQGLSSDLLAIDVREALYHLGEITGQVTNDELLGNIFANFCIGK</sequence>
<dbReference type="FunFam" id="3.30.1360.120:FF:000003">
    <property type="entry name" value="tRNA modification GTPase MnmE"/>
    <property type="match status" value="1"/>
</dbReference>
<evidence type="ECO:0000256" key="3">
    <source>
        <dbReference type="ARBA" id="ARBA00022694"/>
    </source>
</evidence>
<feature type="binding site" evidence="10">
    <location>
        <position position="250"/>
    </location>
    <ligand>
        <name>K(+)</name>
        <dbReference type="ChEBI" id="CHEBI:29103"/>
    </ligand>
</feature>
<evidence type="ECO:0000313" key="13">
    <source>
        <dbReference type="EMBL" id="AYN68391.1"/>
    </source>
</evidence>
<feature type="binding site" evidence="10">
    <location>
        <begin position="275"/>
        <end position="278"/>
    </location>
    <ligand>
        <name>GTP</name>
        <dbReference type="ChEBI" id="CHEBI:37565"/>
    </ligand>
</feature>
<comment type="caution">
    <text evidence="10">Lacks conserved residue(s) required for the propagation of feature annotation.</text>
</comment>
<dbReference type="InterPro" id="IPR031168">
    <property type="entry name" value="G_TrmE"/>
</dbReference>
<feature type="binding site" evidence="10">
    <location>
        <begin position="231"/>
        <end position="236"/>
    </location>
    <ligand>
        <name>GTP</name>
        <dbReference type="ChEBI" id="CHEBI:37565"/>
    </ligand>
</feature>